<gene>
    <name evidence="1" type="ORF">CTRU02_215246</name>
</gene>
<dbReference type="Proteomes" id="UP000805649">
    <property type="component" value="Unassembled WGS sequence"/>
</dbReference>
<proteinExistence type="predicted"/>
<sequence length="251" mass="28115">MSLLEVIDYSALLAREATEVQKLVRVSSNQGLFFLDLGESRKEAVVADQQAIIEAQRKFFAQEPEQKLLFSSDLDEDGYDCHDEVHVQTLKLSRGQQLDGTLNLPVPIRPVEAEISKLATMTDDILRQLSTLLCESLDPPISTEVVSDSRKPGRSNMCLGLASAAAGTSLMEHHVDSDLLTLTFYDEPFLEVQQPKTGEWKVVDVCENRPIVNVGTTFQRVSEHRLRAPLHGVRQSEREINLIMYDLYACA</sequence>
<protein>
    <submittedName>
        <fullName evidence="1">2og-fe oxygenase family protein</fullName>
    </submittedName>
</protein>
<keyword evidence="2" id="KW-1185">Reference proteome</keyword>
<dbReference type="EMBL" id="VUJX02000014">
    <property type="protein sequence ID" value="KAL0929816.1"/>
    <property type="molecule type" value="Genomic_DNA"/>
</dbReference>
<comment type="caution">
    <text evidence="1">The sequence shown here is derived from an EMBL/GenBank/DDBJ whole genome shotgun (WGS) entry which is preliminary data.</text>
</comment>
<evidence type="ECO:0000313" key="2">
    <source>
        <dbReference type="Proteomes" id="UP000805649"/>
    </source>
</evidence>
<evidence type="ECO:0000313" key="1">
    <source>
        <dbReference type="EMBL" id="KAL0929816.1"/>
    </source>
</evidence>
<organism evidence="1 2">
    <name type="scientific">Colletotrichum truncatum</name>
    <name type="common">Anthracnose fungus</name>
    <name type="synonym">Colletotrichum capsici</name>
    <dbReference type="NCBI Taxonomy" id="5467"/>
    <lineage>
        <taxon>Eukaryota</taxon>
        <taxon>Fungi</taxon>
        <taxon>Dikarya</taxon>
        <taxon>Ascomycota</taxon>
        <taxon>Pezizomycotina</taxon>
        <taxon>Sordariomycetes</taxon>
        <taxon>Hypocreomycetidae</taxon>
        <taxon>Glomerellales</taxon>
        <taxon>Glomerellaceae</taxon>
        <taxon>Colletotrichum</taxon>
        <taxon>Colletotrichum truncatum species complex</taxon>
    </lineage>
</organism>
<name>A0ACC3YD83_COLTU</name>
<reference evidence="1 2" key="1">
    <citation type="journal article" date="2020" name="Phytopathology">
        <title>Genome Sequence Resources of Colletotrichum truncatum, C. plurivorum, C. musicola, and C. sojae: Four Species Pathogenic to Soybean (Glycine max).</title>
        <authorList>
            <person name="Rogerio F."/>
            <person name="Boufleur T.R."/>
            <person name="Ciampi-Guillardi M."/>
            <person name="Sukno S.A."/>
            <person name="Thon M.R."/>
            <person name="Massola Junior N.S."/>
            <person name="Baroncelli R."/>
        </authorList>
    </citation>
    <scope>NUCLEOTIDE SEQUENCE [LARGE SCALE GENOMIC DNA]</scope>
    <source>
        <strain evidence="1 2">CMES1059</strain>
    </source>
</reference>
<accession>A0ACC3YD83</accession>